<organism evidence="1 2">
    <name type="scientific">Hypoxylon rubiginosum</name>
    <dbReference type="NCBI Taxonomy" id="110542"/>
    <lineage>
        <taxon>Eukaryota</taxon>
        <taxon>Fungi</taxon>
        <taxon>Dikarya</taxon>
        <taxon>Ascomycota</taxon>
        <taxon>Pezizomycotina</taxon>
        <taxon>Sordariomycetes</taxon>
        <taxon>Xylariomycetidae</taxon>
        <taxon>Xylariales</taxon>
        <taxon>Hypoxylaceae</taxon>
        <taxon>Hypoxylon</taxon>
    </lineage>
</organism>
<sequence>MAPLVFPSAEAQRLEPHLPPPPIGSRGSNENGVSSATFPFVTLTFATSLDSALSLGPGIRTALSGPQSKAMTHYLRSRHDAICIGVGTVIADDPSLNCRIAAETLHRESSSSAGVGALLGLASVSTGEAAIRETNNGITASQPRPIVIDPGLRWDFTAESKVMQLARTGKGLAPYIVTAVPQPPKNKIELLEDLGGKFIVLNPIKTDGTNAATSGQRFDWPSILTAVRDEGLQSIMIEGGGAVINSLLSEDNAQLVDSVIVTIAPTWLGQGSVFVSPPRQTSPDGKPNAVARLTNTAWIPLGEDVVLCGKIATRQ</sequence>
<comment type="caution">
    <text evidence="1">The sequence shown here is derived from an EMBL/GenBank/DDBJ whole genome shotgun (WGS) entry which is preliminary data.</text>
</comment>
<protein>
    <submittedName>
        <fullName evidence="1">Riboflavin biosynthesis protein Rib7</fullName>
    </submittedName>
</protein>
<dbReference type="Proteomes" id="UP001497680">
    <property type="component" value="Unassembled WGS sequence"/>
</dbReference>
<gene>
    <name evidence="1" type="ORF">F4821DRAFT_226983</name>
</gene>
<keyword evidence="2" id="KW-1185">Reference proteome</keyword>
<dbReference type="EMBL" id="MU394287">
    <property type="protein sequence ID" value="KAI6091347.1"/>
    <property type="molecule type" value="Genomic_DNA"/>
</dbReference>
<evidence type="ECO:0000313" key="1">
    <source>
        <dbReference type="EMBL" id="KAI6091347.1"/>
    </source>
</evidence>
<proteinExistence type="predicted"/>
<accession>A0ACC0DG77</accession>
<name>A0ACC0DG77_9PEZI</name>
<reference evidence="1 2" key="1">
    <citation type="journal article" date="2022" name="New Phytol.">
        <title>Ecological generalism drives hyperdiversity of secondary metabolite gene clusters in xylarialean endophytes.</title>
        <authorList>
            <person name="Franco M.E.E."/>
            <person name="Wisecaver J.H."/>
            <person name="Arnold A.E."/>
            <person name="Ju Y.M."/>
            <person name="Slot J.C."/>
            <person name="Ahrendt S."/>
            <person name="Moore L.P."/>
            <person name="Eastman K.E."/>
            <person name="Scott K."/>
            <person name="Konkel Z."/>
            <person name="Mondo S.J."/>
            <person name="Kuo A."/>
            <person name="Hayes R.D."/>
            <person name="Haridas S."/>
            <person name="Andreopoulos B."/>
            <person name="Riley R."/>
            <person name="LaButti K."/>
            <person name="Pangilinan J."/>
            <person name="Lipzen A."/>
            <person name="Amirebrahimi M."/>
            <person name="Yan J."/>
            <person name="Adam C."/>
            <person name="Keymanesh K."/>
            <person name="Ng V."/>
            <person name="Louie K."/>
            <person name="Northen T."/>
            <person name="Drula E."/>
            <person name="Henrissat B."/>
            <person name="Hsieh H.M."/>
            <person name="Youens-Clark K."/>
            <person name="Lutzoni F."/>
            <person name="Miadlikowska J."/>
            <person name="Eastwood D.C."/>
            <person name="Hamelin R.C."/>
            <person name="Grigoriev I.V."/>
            <person name="U'Ren J.M."/>
        </authorList>
    </citation>
    <scope>NUCLEOTIDE SEQUENCE [LARGE SCALE GENOMIC DNA]</scope>
    <source>
        <strain evidence="1 2">ER1909</strain>
    </source>
</reference>
<evidence type="ECO:0000313" key="2">
    <source>
        <dbReference type="Proteomes" id="UP001497680"/>
    </source>
</evidence>